<comment type="caution">
    <text evidence="2">The sequence shown here is derived from an EMBL/GenBank/DDBJ whole genome shotgun (WGS) entry which is preliminary data.</text>
</comment>
<evidence type="ECO:0000313" key="2">
    <source>
        <dbReference type="EMBL" id="GAA0462084.1"/>
    </source>
</evidence>
<reference evidence="2 3" key="1">
    <citation type="journal article" date="2019" name="Int. J. Syst. Evol. Microbiol.">
        <title>The Global Catalogue of Microorganisms (GCM) 10K type strain sequencing project: providing services to taxonomists for standard genome sequencing and annotation.</title>
        <authorList>
            <consortium name="The Broad Institute Genomics Platform"/>
            <consortium name="The Broad Institute Genome Sequencing Center for Infectious Disease"/>
            <person name="Wu L."/>
            <person name="Ma J."/>
        </authorList>
    </citation>
    <scope>NUCLEOTIDE SEQUENCE [LARGE SCALE GENOMIC DNA]</scope>
    <source>
        <strain evidence="2 3">JCM 4805</strain>
    </source>
</reference>
<feature type="region of interest" description="Disordered" evidence="1">
    <location>
        <begin position="1"/>
        <end position="24"/>
    </location>
</feature>
<organism evidence="2 3">
    <name type="scientific">Streptomyces olivaceiscleroticus</name>
    <dbReference type="NCBI Taxonomy" id="68245"/>
    <lineage>
        <taxon>Bacteria</taxon>
        <taxon>Bacillati</taxon>
        <taxon>Actinomycetota</taxon>
        <taxon>Actinomycetes</taxon>
        <taxon>Kitasatosporales</taxon>
        <taxon>Streptomycetaceae</taxon>
        <taxon>Streptomyces</taxon>
    </lineage>
</organism>
<keyword evidence="3" id="KW-1185">Reference proteome</keyword>
<protein>
    <submittedName>
        <fullName evidence="2">Uncharacterized protein</fullName>
    </submittedName>
</protein>
<proteinExistence type="predicted"/>
<evidence type="ECO:0000256" key="1">
    <source>
        <dbReference type="SAM" id="MobiDB-lite"/>
    </source>
</evidence>
<dbReference type="EMBL" id="BAAABY010000023">
    <property type="protein sequence ID" value="GAA0462084.1"/>
    <property type="molecule type" value="Genomic_DNA"/>
</dbReference>
<feature type="compositionally biased region" description="Basic residues" evidence="1">
    <location>
        <begin position="1"/>
        <end position="11"/>
    </location>
</feature>
<gene>
    <name evidence="2" type="ORF">GCM10010361_27390</name>
</gene>
<accession>A0ABN0ZYG6</accession>
<evidence type="ECO:0000313" key="3">
    <source>
        <dbReference type="Proteomes" id="UP001500909"/>
    </source>
</evidence>
<name>A0ABN0ZYG6_9ACTN</name>
<dbReference type="Proteomes" id="UP001500909">
    <property type="component" value="Unassembled WGS sequence"/>
</dbReference>
<sequence length="62" mass="6889">MAFVAGRKRVPRPAAGTTALRTEVRTGREVRTGMEDLTGTEKCKCPHTLRPFDVGRLGRTFE</sequence>